<keyword evidence="1" id="KW-0175">Coiled coil</keyword>
<dbReference type="AlphaFoldDB" id="A0A1B6C498"/>
<protein>
    <submittedName>
        <fullName evidence="2">Uncharacterized protein</fullName>
    </submittedName>
</protein>
<name>A0A1B6C498_9HEMI</name>
<feature type="coiled-coil region" evidence="1">
    <location>
        <begin position="58"/>
        <end position="92"/>
    </location>
</feature>
<organism evidence="2">
    <name type="scientific">Clastoptera arizonana</name>
    <name type="common">Arizona spittle bug</name>
    <dbReference type="NCBI Taxonomy" id="38151"/>
    <lineage>
        <taxon>Eukaryota</taxon>
        <taxon>Metazoa</taxon>
        <taxon>Ecdysozoa</taxon>
        <taxon>Arthropoda</taxon>
        <taxon>Hexapoda</taxon>
        <taxon>Insecta</taxon>
        <taxon>Pterygota</taxon>
        <taxon>Neoptera</taxon>
        <taxon>Paraneoptera</taxon>
        <taxon>Hemiptera</taxon>
        <taxon>Auchenorrhyncha</taxon>
        <taxon>Cercopoidea</taxon>
        <taxon>Clastopteridae</taxon>
        <taxon>Clastoptera</taxon>
    </lineage>
</organism>
<evidence type="ECO:0000313" key="2">
    <source>
        <dbReference type="EMBL" id="JAS08224.1"/>
    </source>
</evidence>
<sequence>MGSEEHSQYLTKDLLLDMFRDYKHELLSLIKDKVNLSDSLKTSVTDMCSKVGDLQNVYEALSGENKTLFQNLNELQSKVNELEQCLKTNNINMLPLFSEEERIESRIGTVNPTMSWQKQDVQIKRKTYQKSKTMDFQESETTTRVK</sequence>
<evidence type="ECO:0000256" key="1">
    <source>
        <dbReference type="SAM" id="Coils"/>
    </source>
</evidence>
<gene>
    <name evidence="2" type="ORF">g.17743</name>
</gene>
<accession>A0A1B6C498</accession>
<proteinExistence type="predicted"/>
<reference evidence="2" key="1">
    <citation type="submission" date="2015-12" db="EMBL/GenBank/DDBJ databases">
        <title>De novo transcriptome assembly of four potential Pierce s Disease insect vectors from Arizona vineyards.</title>
        <authorList>
            <person name="Tassone E.E."/>
        </authorList>
    </citation>
    <scope>NUCLEOTIDE SEQUENCE</scope>
</reference>
<dbReference type="EMBL" id="GEDC01029074">
    <property type="protein sequence ID" value="JAS08224.1"/>
    <property type="molecule type" value="Transcribed_RNA"/>
</dbReference>